<evidence type="ECO:0000313" key="14">
    <source>
        <dbReference type="Proteomes" id="UP000054485"/>
    </source>
</evidence>
<dbReference type="PROSITE" id="PS00911">
    <property type="entry name" value="DHODEHASE_1"/>
    <property type="match status" value="1"/>
</dbReference>
<protein>
    <recommendedName>
        <fullName evidence="5 11">Dihydroorotate dehydrogenase (quinone), mitochondrial</fullName>
        <shortName evidence="11">DHOdehase</shortName>
        <ecNumber evidence="4 11">1.3.5.2</ecNumber>
    </recommendedName>
</protein>
<dbReference type="InterPro" id="IPR001295">
    <property type="entry name" value="Dihydroorotate_DH_CS"/>
</dbReference>
<dbReference type="NCBIfam" id="NF003652">
    <property type="entry name" value="PRK05286.2-5"/>
    <property type="match status" value="1"/>
</dbReference>
<organism evidence="13 14">
    <name type="scientific">Suillus luteus UH-Slu-Lm8-n1</name>
    <dbReference type="NCBI Taxonomy" id="930992"/>
    <lineage>
        <taxon>Eukaryota</taxon>
        <taxon>Fungi</taxon>
        <taxon>Dikarya</taxon>
        <taxon>Basidiomycota</taxon>
        <taxon>Agaricomycotina</taxon>
        <taxon>Agaricomycetes</taxon>
        <taxon>Agaricomycetidae</taxon>
        <taxon>Boletales</taxon>
        <taxon>Suillineae</taxon>
        <taxon>Suillaceae</taxon>
        <taxon>Suillus</taxon>
    </lineage>
</organism>
<dbReference type="FunCoup" id="A0A0D0BUE7">
    <property type="interactions" value="416"/>
</dbReference>
<comment type="pathway">
    <text evidence="2 11">Pyrimidine metabolism; UMP biosynthesis via de novo pathway; orotate from (S)-dihydroorotate (quinone route): step 1/1.</text>
</comment>
<dbReference type="NCBIfam" id="TIGR01036">
    <property type="entry name" value="pyrD_sub2"/>
    <property type="match status" value="1"/>
</dbReference>
<evidence type="ECO:0000259" key="12">
    <source>
        <dbReference type="Pfam" id="PF01180"/>
    </source>
</evidence>
<dbReference type="PANTHER" id="PTHR48109">
    <property type="entry name" value="DIHYDROOROTATE DEHYDROGENASE (QUINONE), MITOCHONDRIAL-RELATED"/>
    <property type="match status" value="1"/>
</dbReference>
<dbReference type="GO" id="GO:0044205">
    <property type="term" value="P:'de novo' UMP biosynthetic process"/>
    <property type="evidence" value="ECO:0007669"/>
    <property type="project" value="UniProtKB-UniPathway"/>
</dbReference>
<dbReference type="SUPFAM" id="SSF51395">
    <property type="entry name" value="FMN-linked oxidoreductases"/>
    <property type="match status" value="1"/>
</dbReference>
<comment type="subcellular location">
    <subcellularLocation>
        <location evidence="1">Membrane</location>
    </subcellularLocation>
    <subcellularLocation>
        <location evidence="11">Mitochondrion inner membrane</location>
        <topology evidence="11">Single-pass membrane protein</topology>
    </subcellularLocation>
</comment>
<evidence type="ECO:0000256" key="1">
    <source>
        <dbReference type="ARBA" id="ARBA00004370"/>
    </source>
</evidence>
<dbReference type="InParanoid" id="A0A0D0BUE7"/>
<dbReference type="EMBL" id="KN835134">
    <property type="protein sequence ID" value="KIK49167.1"/>
    <property type="molecule type" value="Genomic_DNA"/>
</dbReference>
<dbReference type="CDD" id="cd04738">
    <property type="entry name" value="DHOD_2_like"/>
    <property type="match status" value="1"/>
</dbReference>
<dbReference type="PANTHER" id="PTHR48109:SF4">
    <property type="entry name" value="DIHYDROOROTATE DEHYDROGENASE (QUINONE), MITOCHONDRIAL"/>
    <property type="match status" value="1"/>
</dbReference>
<gene>
    <name evidence="13" type="ORF">CY34DRAFT_797558</name>
</gene>
<dbReference type="OrthoDB" id="14784at2759"/>
<feature type="domain" description="Dihydroorotate dehydrogenase catalytic" evidence="12">
    <location>
        <begin position="110"/>
        <end position="421"/>
    </location>
</feature>
<evidence type="ECO:0000256" key="11">
    <source>
        <dbReference type="RuleBase" id="RU361255"/>
    </source>
</evidence>
<dbReference type="GO" id="GO:0005743">
    <property type="term" value="C:mitochondrial inner membrane"/>
    <property type="evidence" value="ECO:0007669"/>
    <property type="project" value="UniProtKB-SubCell"/>
</dbReference>
<reference evidence="14" key="2">
    <citation type="submission" date="2015-01" db="EMBL/GenBank/DDBJ databases">
        <title>Evolutionary Origins and Diversification of the Mycorrhizal Mutualists.</title>
        <authorList>
            <consortium name="DOE Joint Genome Institute"/>
            <consortium name="Mycorrhizal Genomics Consortium"/>
            <person name="Kohler A."/>
            <person name="Kuo A."/>
            <person name="Nagy L.G."/>
            <person name="Floudas D."/>
            <person name="Copeland A."/>
            <person name="Barry K.W."/>
            <person name="Cichocki N."/>
            <person name="Veneault-Fourrey C."/>
            <person name="LaButti K."/>
            <person name="Lindquist E.A."/>
            <person name="Lipzen A."/>
            <person name="Lundell T."/>
            <person name="Morin E."/>
            <person name="Murat C."/>
            <person name="Riley R."/>
            <person name="Ohm R."/>
            <person name="Sun H."/>
            <person name="Tunlid A."/>
            <person name="Henrissat B."/>
            <person name="Grigoriev I.V."/>
            <person name="Hibbett D.S."/>
            <person name="Martin F."/>
        </authorList>
    </citation>
    <scope>NUCLEOTIDE SEQUENCE [LARGE SCALE GENOMIC DNA]</scope>
    <source>
        <strain evidence="14">UH-Slu-Lm8-n1</strain>
    </source>
</reference>
<keyword evidence="8 11" id="KW-0560">Oxidoreductase</keyword>
<evidence type="ECO:0000256" key="7">
    <source>
        <dbReference type="ARBA" id="ARBA00022643"/>
    </source>
</evidence>
<keyword evidence="9 11" id="KW-0472">Membrane</keyword>
<evidence type="ECO:0000256" key="6">
    <source>
        <dbReference type="ARBA" id="ARBA00022630"/>
    </source>
</evidence>
<dbReference type="UniPathway" id="UPA00070">
    <property type="reaction ID" value="UER00946"/>
</dbReference>
<dbReference type="InterPro" id="IPR005719">
    <property type="entry name" value="Dihydroorotate_DH_2"/>
</dbReference>
<evidence type="ECO:0000313" key="13">
    <source>
        <dbReference type="EMBL" id="KIK49167.1"/>
    </source>
</evidence>
<feature type="transmembrane region" description="Helical" evidence="11">
    <location>
        <begin position="44"/>
        <end position="62"/>
    </location>
</feature>
<dbReference type="GO" id="GO:0106430">
    <property type="term" value="F:dihydroorotate dehydrogenase (quinone) activity"/>
    <property type="evidence" value="ECO:0007669"/>
    <property type="project" value="UniProtKB-EC"/>
</dbReference>
<keyword evidence="11" id="KW-0496">Mitochondrion</keyword>
<keyword evidence="7 11" id="KW-0288">FMN</keyword>
<dbReference type="NCBIfam" id="NF003645">
    <property type="entry name" value="PRK05286.1-2"/>
    <property type="match status" value="1"/>
</dbReference>
<dbReference type="Pfam" id="PF01180">
    <property type="entry name" value="DHO_dh"/>
    <property type="match status" value="1"/>
</dbReference>
<evidence type="ECO:0000256" key="9">
    <source>
        <dbReference type="ARBA" id="ARBA00023136"/>
    </source>
</evidence>
<name>A0A0D0BUE7_9AGAM</name>
<dbReference type="AlphaFoldDB" id="A0A0D0BUE7"/>
<dbReference type="PROSITE" id="PS00912">
    <property type="entry name" value="DHODEHASE_2"/>
    <property type="match status" value="1"/>
</dbReference>
<evidence type="ECO:0000256" key="3">
    <source>
        <dbReference type="ARBA" id="ARBA00005359"/>
    </source>
</evidence>
<dbReference type="InterPro" id="IPR013785">
    <property type="entry name" value="Aldolase_TIM"/>
</dbReference>
<proteinExistence type="inferred from homology"/>
<reference evidence="13 14" key="1">
    <citation type="submission" date="2014-04" db="EMBL/GenBank/DDBJ databases">
        <authorList>
            <consortium name="DOE Joint Genome Institute"/>
            <person name="Kuo A."/>
            <person name="Ruytinx J."/>
            <person name="Rineau F."/>
            <person name="Colpaert J."/>
            <person name="Kohler A."/>
            <person name="Nagy L.G."/>
            <person name="Floudas D."/>
            <person name="Copeland A."/>
            <person name="Barry K.W."/>
            <person name="Cichocki N."/>
            <person name="Veneault-Fourrey C."/>
            <person name="LaButti K."/>
            <person name="Lindquist E.A."/>
            <person name="Lipzen A."/>
            <person name="Lundell T."/>
            <person name="Morin E."/>
            <person name="Murat C."/>
            <person name="Sun H."/>
            <person name="Tunlid A."/>
            <person name="Henrissat B."/>
            <person name="Grigoriev I.V."/>
            <person name="Hibbett D.S."/>
            <person name="Martin F."/>
            <person name="Nordberg H.P."/>
            <person name="Cantor M.N."/>
            <person name="Hua S.X."/>
        </authorList>
    </citation>
    <scope>NUCLEOTIDE SEQUENCE [LARGE SCALE GENOMIC DNA]</scope>
    <source>
        <strain evidence="13 14">UH-Slu-Lm8-n1</strain>
    </source>
</reference>
<dbReference type="Proteomes" id="UP000054485">
    <property type="component" value="Unassembled WGS sequence"/>
</dbReference>
<dbReference type="InterPro" id="IPR005720">
    <property type="entry name" value="Dihydroorotate_DH_cat"/>
</dbReference>
<evidence type="ECO:0000256" key="2">
    <source>
        <dbReference type="ARBA" id="ARBA00005161"/>
    </source>
</evidence>
<evidence type="ECO:0000256" key="8">
    <source>
        <dbReference type="ARBA" id="ARBA00023002"/>
    </source>
</evidence>
<dbReference type="Gene3D" id="3.20.20.70">
    <property type="entry name" value="Aldolase class I"/>
    <property type="match status" value="1"/>
</dbReference>
<dbReference type="EC" id="1.3.5.2" evidence="4 11"/>
<comment type="cofactor">
    <cofactor evidence="11">
        <name>FMN</name>
        <dbReference type="ChEBI" id="CHEBI:58210"/>
    </cofactor>
    <text evidence="11">Binds 1 FMN per subunit.</text>
</comment>
<dbReference type="GO" id="GO:0006207">
    <property type="term" value="P:'de novo' pyrimidine nucleobase biosynthetic process"/>
    <property type="evidence" value="ECO:0007669"/>
    <property type="project" value="InterPro"/>
</dbReference>
<keyword evidence="11" id="KW-0812">Transmembrane</keyword>
<evidence type="ECO:0000256" key="5">
    <source>
        <dbReference type="ARBA" id="ARBA00017599"/>
    </source>
</evidence>
<dbReference type="STRING" id="930992.A0A0D0BUE7"/>
<sequence>MATIHLRTISFRHALRKQAPHRLPVFARNLTTAASSSQSSARTAVYATVFAASVGLFAVYYYDARSAIHRYVLTPVLRRTFDAETGHKIAVKVLQSGLGPRDPVQDDERLRSEFWGHELSNPVGLAAGFDKDGEAIDGILNLGFSWVEIGSVTPKPQPGNPKPRVFHLPDDAALINRYGFPSQGAASVISRLRARIPKFHETKEDTTAAFKPGSVLAINLGKNKSSPVESPDDFVTGVKTFGPYADVLVVNVSSPNTPGLRGLQNRELLEDLLTSVTKARDELEPSPITARRPRLVLKIAPDLEESQIVDIADLIRQSNIDGVIVSNTTISRPASLTDPNKSEMGGLSGAPLKPRALQVLKTLRAHVPASIPLIGCGGISTGADALDYARAGASLIQVYTGFGYDGVGTCRRIKDELEALLRAENTTWKAVVDESVRKLSWTKP</sequence>
<keyword evidence="14" id="KW-1185">Reference proteome</keyword>
<dbReference type="InterPro" id="IPR050074">
    <property type="entry name" value="DHO_dehydrogenase"/>
</dbReference>
<evidence type="ECO:0000256" key="10">
    <source>
        <dbReference type="ARBA" id="ARBA00048639"/>
    </source>
</evidence>
<keyword evidence="6 11" id="KW-0285">Flavoprotein</keyword>
<dbReference type="HOGENOM" id="CLU_013640_4_3_1"/>
<keyword evidence="11" id="KW-0999">Mitochondrion inner membrane</keyword>
<keyword evidence="11" id="KW-1133">Transmembrane helix</keyword>
<comment type="catalytic activity">
    <reaction evidence="10 11">
        <text>(S)-dihydroorotate + a quinone = orotate + a quinol</text>
        <dbReference type="Rhea" id="RHEA:30187"/>
        <dbReference type="ChEBI" id="CHEBI:24646"/>
        <dbReference type="ChEBI" id="CHEBI:30839"/>
        <dbReference type="ChEBI" id="CHEBI:30864"/>
        <dbReference type="ChEBI" id="CHEBI:132124"/>
        <dbReference type="EC" id="1.3.5.2"/>
    </reaction>
</comment>
<accession>A0A0D0BUE7</accession>
<comment type="similarity">
    <text evidence="3 11">Belongs to the dihydroorotate dehydrogenase family. Type 2 subfamily.</text>
</comment>
<evidence type="ECO:0000256" key="4">
    <source>
        <dbReference type="ARBA" id="ARBA00012791"/>
    </source>
</evidence>